<gene>
    <name evidence="1" type="ORF">A2160_02100</name>
</gene>
<reference evidence="1 2" key="1">
    <citation type="journal article" date="2016" name="Nat. Commun.">
        <title>Thousands of microbial genomes shed light on interconnected biogeochemical processes in an aquifer system.</title>
        <authorList>
            <person name="Anantharaman K."/>
            <person name="Brown C.T."/>
            <person name="Hug L.A."/>
            <person name="Sharon I."/>
            <person name="Castelle C.J."/>
            <person name="Probst A.J."/>
            <person name="Thomas B.C."/>
            <person name="Singh A."/>
            <person name="Wilkins M.J."/>
            <person name="Karaoz U."/>
            <person name="Brodie E.L."/>
            <person name="Williams K.H."/>
            <person name="Hubbard S.S."/>
            <person name="Banfield J.F."/>
        </authorList>
    </citation>
    <scope>NUCLEOTIDE SEQUENCE [LARGE SCALE GENOMIC DNA]</scope>
</reference>
<comment type="caution">
    <text evidence="1">The sequence shown here is derived from an EMBL/GenBank/DDBJ whole genome shotgun (WGS) entry which is preliminary data.</text>
</comment>
<sequence length="63" mass="6783">MVTVEQSTGLSVSVIQAAPLDKLTSPEAKAAAARQYRAEVARAWSEIRLLNDSKTAQAILSRI</sequence>
<organism evidence="1 2">
    <name type="scientific">Candidatus Beckwithbacteria bacterium RBG_13_42_9</name>
    <dbReference type="NCBI Taxonomy" id="1797457"/>
    <lineage>
        <taxon>Bacteria</taxon>
        <taxon>Candidatus Beckwithiibacteriota</taxon>
    </lineage>
</organism>
<dbReference type="STRING" id="1797457.A2160_02100"/>
<dbReference type="AlphaFoldDB" id="A0A1F5E7J4"/>
<protein>
    <submittedName>
        <fullName evidence="1">Uncharacterized protein</fullName>
    </submittedName>
</protein>
<name>A0A1F5E7J4_9BACT</name>
<proteinExistence type="predicted"/>
<dbReference type="EMBL" id="MEZK01000010">
    <property type="protein sequence ID" value="OGD63276.1"/>
    <property type="molecule type" value="Genomic_DNA"/>
</dbReference>
<evidence type="ECO:0000313" key="2">
    <source>
        <dbReference type="Proteomes" id="UP000177006"/>
    </source>
</evidence>
<evidence type="ECO:0000313" key="1">
    <source>
        <dbReference type="EMBL" id="OGD63276.1"/>
    </source>
</evidence>
<dbReference type="Proteomes" id="UP000177006">
    <property type="component" value="Unassembled WGS sequence"/>
</dbReference>
<accession>A0A1F5E7J4</accession>